<name>A0A0F9ID59_9ZZZZ</name>
<accession>A0A0F9ID59</accession>
<reference evidence="1" key="1">
    <citation type="journal article" date="2015" name="Nature">
        <title>Complex archaea that bridge the gap between prokaryotes and eukaryotes.</title>
        <authorList>
            <person name="Spang A."/>
            <person name="Saw J.H."/>
            <person name="Jorgensen S.L."/>
            <person name="Zaremba-Niedzwiedzka K."/>
            <person name="Martijn J."/>
            <person name="Lind A.E."/>
            <person name="van Eijk R."/>
            <person name="Schleper C."/>
            <person name="Guy L."/>
            <person name="Ettema T.J."/>
        </authorList>
    </citation>
    <scope>NUCLEOTIDE SEQUENCE</scope>
</reference>
<dbReference type="AlphaFoldDB" id="A0A0F9ID59"/>
<evidence type="ECO:0000313" key="1">
    <source>
        <dbReference type="EMBL" id="KKM25501.1"/>
    </source>
</evidence>
<proteinExistence type="predicted"/>
<sequence>MKWIGTTPPGGDGKPLCAWQAVYDEAARHERFIVTVEEWNEQKEISRQQMKYLHAVVFPIFAKEMFCSLLWAEITLKRSCGEQWLIKRYDKTEIILSKTILTVKQCNQWIENIFDWCGSKNIHIPEPDKEWRDST</sequence>
<gene>
    <name evidence="1" type="ORF">LCGC14_1594420</name>
</gene>
<dbReference type="EMBL" id="LAZR01012706">
    <property type="protein sequence ID" value="KKM25501.1"/>
    <property type="molecule type" value="Genomic_DNA"/>
</dbReference>
<protein>
    <submittedName>
        <fullName evidence="1">Uncharacterized protein</fullName>
    </submittedName>
</protein>
<organism evidence="1">
    <name type="scientific">marine sediment metagenome</name>
    <dbReference type="NCBI Taxonomy" id="412755"/>
    <lineage>
        <taxon>unclassified sequences</taxon>
        <taxon>metagenomes</taxon>
        <taxon>ecological metagenomes</taxon>
    </lineage>
</organism>
<comment type="caution">
    <text evidence="1">The sequence shown here is derived from an EMBL/GenBank/DDBJ whole genome shotgun (WGS) entry which is preliminary data.</text>
</comment>